<dbReference type="PROSITE" id="PS00356">
    <property type="entry name" value="HTH_LACI_1"/>
    <property type="match status" value="1"/>
</dbReference>
<dbReference type="InterPro" id="IPR046335">
    <property type="entry name" value="LacI/GalR-like_sensor"/>
</dbReference>
<keyword evidence="1" id="KW-0805">Transcription regulation</keyword>
<dbReference type="Gene3D" id="3.40.50.2300">
    <property type="match status" value="2"/>
</dbReference>
<evidence type="ECO:0000313" key="5">
    <source>
        <dbReference type="EMBL" id="NMW32007.1"/>
    </source>
</evidence>
<dbReference type="EMBL" id="JABCRE010000003">
    <property type="protein sequence ID" value="NMW32007.1"/>
    <property type="molecule type" value="Genomic_DNA"/>
</dbReference>
<sequence>MPRGDDKLSGQTTPTINDVAALAGVSKKTVSRFINKSSLMSDATRDKVSRAIKQLGYVPNPQARALALRRNFMIAMLHDNPNGQTVLNFQKGVLAAIKDSELALAVRPVDRTSPELLVEIEAFLSMQRPLGVLILPPISERDDIVDLCKRLDIAYMRIGSTALDDPAHCVASNDRAVVHELTTALLAKGHRDIGFVRGPEGFRSPVEREAGFRDAFADSGVTLDESLIGQGNYRFDSGLEAGRALLGRKNRPSAIFASNDEMASGVLHAAYSFGLSVPDDLEVVGFDDTATASHVWPTLTTVHWPIEEMGRLAAMKLVSEFLGGTTDEFDLDQVVVDSYIVERASARLT</sequence>
<dbReference type="InterPro" id="IPR028082">
    <property type="entry name" value="Peripla_BP_I"/>
</dbReference>
<dbReference type="AlphaFoldDB" id="A0A848QN14"/>
<dbReference type="SUPFAM" id="SSF47413">
    <property type="entry name" value="lambda repressor-like DNA-binding domains"/>
    <property type="match status" value="1"/>
</dbReference>
<evidence type="ECO:0000259" key="4">
    <source>
        <dbReference type="PROSITE" id="PS50932"/>
    </source>
</evidence>
<dbReference type="Gene3D" id="1.10.260.40">
    <property type="entry name" value="lambda repressor-like DNA-binding domains"/>
    <property type="match status" value="1"/>
</dbReference>
<dbReference type="Pfam" id="PF13377">
    <property type="entry name" value="Peripla_BP_3"/>
    <property type="match status" value="1"/>
</dbReference>
<dbReference type="PROSITE" id="PS50932">
    <property type="entry name" value="HTH_LACI_2"/>
    <property type="match status" value="1"/>
</dbReference>
<gene>
    <name evidence="5" type="ORF">HKD42_08035</name>
</gene>
<keyword evidence="2 5" id="KW-0238">DNA-binding</keyword>
<dbReference type="PANTHER" id="PTHR30146:SF153">
    <property type="entry name" value="LACTOSE OPERON REPRESSOR"/>
    <property type="match status" value="1"/>
</dbReference>
<keyword evidence="3" id="KW-0804">Transcription</keyword>
<dbReference type="CDD" id="cd01545">
    <property type="entry name" value="PBP1_SalR"/>
    <property type="match status" value="1"/>
</dbReference>
<evidence type="ECO:0000313" key="6">
    <source>
        <dbReference type="Proteomes" id="UP000561181"/>
    </source>
</evidence>
<evidence type="ECO:0000256" key="2">
    <source>
        <dbReference type="ARBA" id="ARBA00023125"/>
    </source>
</evidence>
<dbReference type="GO" id="GO:0003700">
    <property type="term" value="F:DNA-binding transcription factor activity"/>
    <property type="evidence" value="ECO:0007669"/>
    <property type="project" value="TreeGrafter"/>
</dbReference>
<dbReference type="Pfam" id="PF00356">
    <property type="entry name" value="LacI"/>
    <property type="match status" value="1"/>
</dbReference>
<dbReference type="InterPro" id="IPR000843">
    <property type="entry name" value="HTH_LacI"/>
</dbReference>
<dbReference type="CDD" id="cd01392">
    <property type="entry name" value="HTH_LacI"/>
    <property type="match status" value="1"/>
</dbReference>
<accession>A0A848QN14</accession>
<dbReference type="PANTHER" id="PTHR30146">
    <property type="entry name" value="LACI-RELATED TRANSCRIPTIONAL REPRESSOR"/>
    <property type="match status" value="1"/>
</dbReference>
<dbReference type="InterPro" id="IPR010982">
    <property type="entry name" value="Lambda_DNA-bd_dom_sf"/>
</dbReference>
<dbReference type="SMART" id="SM00354">
    <property type="entry name" value="HTH_LACI"/>
    <property type="match status" value="1"/>
</dbReference>
<evidence type="ECO:0000256" key="3">
    <source>
        <dbReference type="ARBA" id="ARBA00023163"/>
    </source>
</evidence>
<keyword evidence="6" id="KW-1185">Reference proteome</keyword>
<organism evidence="5 6">
    <name type="scientific">Pontixanthobacter rizhaonensis</name>
    <dbReference type="NCBI Taxonomy" id="2730337"/>
    <lineage>
        <taxon>Bacteria</taxon>
        <taxon>Pseudomonadati</taxon>
        <taxon>Pseudomonadota</taxon>
        <taxon>Alphaproteobacteria</taxon>
        <taxon>Sphingomonadales</taxon>
        <taxon>Erythrobacteraceae</taxon>
        <taxon>Pontixanthobacter</taxon>
    </lineage>
</organism>
<dbReference type="GO" id="GO:0000976">
    <property type="term" value="F:transcription cis-regulatory region binding"/>
    <property type="evidence" value="ECO:0007669"/>
    <property type="project" value="TreeGrafter"/>
</dbReference>
<dbReference type="Proteomes" id="UP000561181">
    <property type="component" value="Unassembled WGS sequence"/>
</dbReference>
<dbReference type="SUPFAM" id="SSF53822">
    <property type="entry name" value="Periplasmic binding protein-like I"/>
    <property type="match status" value="1"/>
</dbReference>
<name>A0A848QN14_9SPHN</name>
<comment type="caution">
    <text evidence="5">The sequence shown here is derived from an EMBL/GenBank/DDBJ whole genome shotgun (WGS) entry which is preliminary data.</text>
</comment>
<proteinExistence type="predicted"/>
<dbReference type="RefSeq" id="WP_170012295.1">
    <property type="nucleotide sequence ID" value="NZ_JABCRE010000003.1"/>
</dbReference>
<dbReference type="PRINTS" id="PR00036">
    <property type="entry name" value="HTHLACI"/>
</dbReference>
<feature type="domain" description="HTH lacI-type" evidence="4">
    <location>
        <begin position="14"/>
        <end position="68"/>
    </location>
</feature>
<reference evidence="5 6" key="1">
    <citation type="submission" date="2020-04" db="EMBL/GenBank/DDBJ databases">
        <authorList>
            <person name="Liu A."/>
        </authorList>
    </citation>
    <scope>NUCLEOTIDE SEQUENCE [LARGE SCALE GENOMIC DNA]</scope>
    <source>
        <strain evidence="5 6">RZ02</strain>
    </source>
</reference>
<evidence type="ECO:0000256" key="1">
    <source>
        <dbReference type="ARBA" id="ARBA00023015"/>
    </source>
</evidence>
<protein>
    <submittedName>
        <fullName evidence="5">LacI family DNA-binding transcriptional regulator</fullName>
    </submittedName>
</protein>